<dbReference type="InterPro" id="IPR000182">
    <property type="entry name" value="GNAT_dom"/>
</dbReference>
<evidence type="ECO:0000259" key="1">
    <source>
        <dbReference type="PROSITE" id="PS51186"/>
    </source>
</evidence>
<organism evidence="2 3">
    <name type="scientific">Olivibacter jilunii</name>
    <dbReference type="NCBI Taxonomy" id="985016"/>
    <lineage>
        <taxon>Bacteria</taxon>
        <taxon>Pseudomonadati</taxon>
        <taxon>Bacteroidota</taxon>
        <taxon>Sphingobacteriia</taxon>
        <taxon>Sphingobacteriales</taxon>
        <taxon>Sphingobacteriaceae</taxon>
        <taxon>Olivibacter</taxon>
    </lineage>
</organism>
<protein>
    <submittedName>
        <fullName evidence="2">GNAT family N-acetyltransferase</fullName>
        <ecNumber evidence="2">2.3.-.-</ecNumber>
    </submittedName>
</protein>
<dbReference type="PANTHER" id="PTHR43072:SF60">
    <property type="entry name" value="L-2,4-DIAMINOBUTYRIC ACID ACETYLTRANSFERASE"/>
    <property type="match status" value="1"/>
</dbReference>
<evidence type="ECO:0000313" key="3">
    <source>
        <dbReference type="Proteomes" id="UP001597560"/>
    </source>
</evidence>
<comment type="caution">
    <text evidence="2">The sequence shown here is derived from an EMBL/GenBank/DDBJ whole genome shotgun (WGS) entry which is preliminary data.</text>
</comment>
<dbReference type="RefSeq" id="WP_149106177.1">
    <property type="nucleotide sequence ID" value="NZ_JBHUPA010000007.1"/>
</dbReference>
<dbReference type="SUPFAM" id="SSF55729">
    <property type="entry name" value="Acyl-CoA N-acyltransferases (Nat)"/>
    <property type="match status" value="1"/>
</dbReference>
<keyword evidence="2" id="KW-0808">Transferase</keyword>
<keyword evidence="3" id="KW-1185">Reference proteome</keyword>
<dbReference type="EMBL" id="JBHUPA010000007">
    <property type="protein sequence ID" value="MFD2963128.1"/>
    <property type="molecule type" value="Genomic_DNA"/>
</dbReference>
<dbReference type="GO" id="GO:0016746">
    <property type="term" value="F:acyltransferase activity"/>
    <property type="evidence" value="ECO:0007669"/>
    <property type="project" value="UniProtKB-KW"/>
</dbReference>
<dbReference type="Proteomes" id="UP001597560">
    <property type="component" value="Unassembled WGS sequence"/>
</dbReference>
<dbReference type="Pfam" id="PF00583">
    <property type="entry name" value="Acetyltransf_1"/>
    <property type="match status" value="1"/>
</dbReference>
<sequence length="147" mass="16939">MDNTAIIRALVVDVEKIEPLFSLYREFYGMRKDRSAAIEFLRARLENEESTLFYAKKDGRIIGFVQLYPSFSSASLKKVFILNDLYVLESERGKGVAKLLMGKAIEFCTEQKCARISLSTAKDNPAQKLYEEVGFKESTFKFYNYNL</sequence>
<reference evidence="3" key="1">
    <citation type="journal article" date="2019" name="Int. J. Syst. Evol. Microbiol.">
        <title>The Global Catalogue of Microorganisms (GCM) 10K type strain sequencing project: providing services to taxonomists for standard genome sequencing and annotation.</title>
        <authorList>
            <consortium name="The Broad Institute Genomics Platform"/>
            <consortium name="The Broad Institute Genome Sequencing Center for Infectious Disease"/>
            <person name="Wu L."/>
            <person name="Ma J."/>
        </authorList>
    </citation>
    <scope>NUCLEOTIDE SEQUENCE [LARGE SCALE GENOMIC DNA]</scope>
    <source>
        <strain evidence="3">KCTC 23098</strain>
    </source>
</reference>
<dbReference type="CDD" id="cd04301">
    <property type="entry name" value="NAT_SF"/>
    <property type="match status" value="1"/>
</dbReference>
<dbReference type="PROSITE" id="PS51186">
    <property type="entry name" value="GNAT"/>
    <property type="match status" value="1"/>
</dbReference>
<feature type="domain" description="N-acetyltransferase" evidence="1">
    <location>
        <begin position="5"/>
        <end position="147"/>
    </location>
</feature>
<evidence type="ECO:0000313" key="2">
    <source>
        <dbReference type="EMBL" id="MFD2963128.1"/>
    </source>
</evidence>
<dbReference type="InterPro" id="IPR016181">
    <property type="entry name" value="Acyl_CoA_acyltransferase"/>
</dbReference>
<dbReference type="PANTHER" id="PTHR43072">
    <property type="entry name" value="N-ACETYLTRANSFERASE"/>
    <property type="match status" value="1"/>
</dbReference>
<proteinExistence type="predicted"/>
<gene>
    <name evidence="2" type="ORF">ACFS6J_15105</name>
</gene>
<keyword evidence="2" id="KW-0012">Acyltransferase</keyword>
<dbReference type="Gene3D" id="3.40.630.30">
    <property type="match status" value="1"/>
</dbReference>
<accession>A0ABW6B0U3</accession>
<dbReference type="EC" id="2.3.-.-" evidence="2"/>
<name>A0ABW6B0U3_9SPHI</name>